<dbReference type="PANTHER" id="PTHR13119:SF12">
    <property type="entry name" value="PROTEIN SUPPRESSOR OF SABLE"/>
    <property type="match status" value="1"/>
</dbReference>
<evidence type="ECO:0000256" key="6">
    <source>
        <dbReference type="SAM" id="MobiDB-lite"/>
    </source>
</evidence>
<feature type="domain" description="C3H1-type" evidence="7">
    <location>
        <begin position="58"/>
        <end position="86"/>
    </location>
</feature>
<feature type="zinc finger region" description="C3H1-type" evidence="5">
    <location>
        <begin position="90"/>
        <end position="120"/>
    </location>
</feature>
<evidence type="ECO:0000313" key="8">
    <source>
        <dbReference type="EMBL" id="KAK2198397.1"/>
    </source>
</evidence>
<dbReference type="SUPFAM" id="SSF90229">
    <property type="entry name" value="CCCH zinc finger"/>
    <property type="match status" value="1"/>
</dbReference>
<dbReference type="Proteomes" id="UP001214638">
    <property type="component" value="Unassembled WGS sequence"/>
</dbReference>
<gene>
    <name evidence="8" type="ORF">BdWA1_001410</name>
</gene>
<dbReference type="AlphaFoldDB" id="A0AAD9PP41"/>
<accession>A0AAD9PP41</accession>
<evidence type="ECO:0000256" key="4">
    <source>
        <dbReference type="ARBA" id="ARBA00022833"/>
    </source>
</evidence>
<feature type="zinc finger region" description="C3H1-type" evidence="5">
    <location>
        <begin position="58"/>
        <end position="86"/>
    </location>
</feature>
<sequence>MMSGVKKKDFQGKKKGRKRSAEAKERHRKRYQEILERRSKISKQVQDSIENKSGIARLQKKLICKYFYRTGSCIHGQDCNFSHECIPLNSKNIKLCQFFIKSPSECKYSAEECRYSHEPKLFLCRLNVINGSCENRSCPFNHLPMNEIEKCDETEKLKFCYNNKHFLTNLLINKLNQTRDPDDQIPTGANGKHQLDQIVAAVQKTSRDSLPWYLNFMTVILERDFEMANCT</sequence>
<comment type="caution">
    <text evidence="8">The sequence shown here is derived from an EMBL/GenBank/DDBJ whole genome shotgun (WGS) entry which is preliminary data.</text>
</comment>
<keyword evidence="9" id="KW-1185">Reference proteome</keyword>
<evidence type="ECO:0000259" key="7">
    <source>
        <dbReference type="PROSITE" id="PS50103"/>
    </source>
</evidence>
<dbReference type="GO" id="GO:0045892">
    <property type="term" value="P:negative regulation of DNA-templated transcription"/>
    <property type="evidence" value="ECO:0007669"/>
    <property type="project" value="InterPro"/>
</dbReference>
<feature type="compositionally biased region" description="Basic and acidic residues" evidence="6">
    <location>
        <begin position="19"/>
        <end position="33"/>
    </location>
</feature>
<keyword evidence="2" id="KW-0677">Repeat</keyword>
<dbReference type="GeneID" id="94335708"/>
<dbReference type="GO" id="GO:0008270">
    <property type="term" value="F:zinc ion binding"/>
    <property type="evidence" value="ECO:0007669"/>
    <property type="project" value="UniProtKB-KW"/>
</dbReference>
<dbReference type="SMART" id="SM00356">
    <property type="entry name" value="ZnF_C3H1"/>
    <property type="match status" value="3"/>
</dbReference>
<dbReference type="Gene3D" id="4.10.1000.10">
    <property type="entry name" value="Zinc finger, CCCH-type"/>
    <property type="match status" value="1"/>
</dbReference>
<dbReference type="GO" id="GO:0005634">
    <property type="term" value="C:nucleus"/>
    <property type="evidence" value="ECO:0007669"/>
    <property type="project" value="TreeGrafter"/>
</dbReference>
<proteinExistence type="predicted"/>
<organism evidence="8 9">
    <name type="scientific">Babesia duncani</name>
    <dbReference type="NCBI Taxonomy" id="323732"/>
    <lineage>
        <taxon>Eukaryota</taxon>
        <taxon>Sar</taxon>
        <taxon>Alveolata</taxon>
        <taxon>Apicomplexa</taxon>
        <taxon>Aconoidasida</taxon>
        <taxon>Piroplasmida</taxon>
        <taxon>Babesiidae</taxon>
        <taxon>Babesia</taxon>
    </lineage>
</organism>
<evidence type="ECO:0000256" key="3">
    <source>
        <dbReference type="ARBA" id="ARBA00022771"/>
    </source>
</evidence>
<feature type="region of interest" description="Disordered" evidence="6">
    <location>
        <begin position="1"/>
        <end position="33"/>
    </location>
</feature>
<feature type="domain" description="C3H1-type" evidence="7">
    <location>
        <begin position="90"/>
        <end position="120"/>
    </location>
</feature>
<name>A0AAD9PP41_9APIC</name>
<keyword evidence="3 5" id="KW-0863">Zinc-finger</keyword>
<evidence type="ECO:0000313" key="9">
    <source>
        <dbReference type="Proteomes" id="UP001214638"/>
    </source>
</evidence>
<dbReference type="KEGG" id="bdw:94335708"/>
<reference evidence="8" key="1">
    <citation type="journal article" date="2023" name="Nat. Microbiol.">
        <title>Babesia duncani multi-omics identifies virulence factors and drug targets.</title>
        <authorList>
            <person name="Singh P."/>
            <person name="Lonardi S."/>
            <person name="Liang Q."/>
            <person name="Vydyam P."/>
            <person name="Khabirova E."/>
            <person name="Fang T."/>
            <person name="Gihaz S."/>
            <person name="Thekkiniath J."/>
            <person name="Munshi M."/>
            <person name="Abel S."/>
            <person name="Ciampossin L."/>
            <person name="Batugedara G."/>
            <person name="Gupta M."/>
            <person name="Lu X.M."/>
            <person name="Lenz T."/>
            <person name="Chakravarty S."/>
            <person name="Cornillot E."/>
            <person name="Hu Y."/>
            <person name="Ma W."/>
            <person name="Gonzalez L.M."/>
            <person name="Sanchez S."/>
            <person name="Estrada K."/>
            <person name="Sanchez-Flores A."/>
            <person name="Montero E."/>
            <person name="Harb O.S."/>
            <person name="Le Roch K.G."/>
            <person name="Mamoun C.B."/>
        </authorList>
    </citation>
    <scope>NUCLEOTIDE SEQUENCE</scope>
    <source>
        <strain evidence="8">WA1</strain>
    </source>
</reference>
<dbReference type="GO" id="GO:0003723">
    <property type="term" value="F:RNA binding"/>
    <property type="evidence" value="ECO:0007669"/>
    <property type="project" value="InterPro"/>
</dbReference>
<dbReference type="PANTHER" id="PTHR13119">
    <property type="entry name" value="ZINC FINGER CCCH DOMAIN-CONTAINING PROTEI"/>
    <property type="match status" value="1"/>
</dbReference>
<feature type="compositionally biased region" description="Basic and acidic residues" evidence="6">
    <location>
        <begin position="1"/>
        <end position="12"/>
    </location>
</feature>
<evidence type="ECO:0000256" key="5">
    <source>
        <dbReference type="PROSITE-ProRule" id="PRU00723"/>
    </source>
</evidence>
<evidence type="ECO:0000256" key="1">
    <source>
        <dbReference type="ARBA" id="ARBA00022723"/>
    </source>
</evidence>
<evidence type="ECO:0000256" key="2">
    <source>
        <dbReference type="ARBA" id="ARBA00022737"/>
    </source>
</evidence>
<dbReference type="RefSeq" id="XP_067805239.1">
    <property type="nucleotide sequence ID" value="XM_067946448.1"/>
</dbReference>
<dbReference type="InterPro" id="IPR045124">
    <property type="entry name" value="Su(sable)-like"/>
</dbReference>
<dbReference type="Pfam" id="PF00642">
    <property type="entry name" value="zf-CCCH"/>
    <property type="match status" value="1"/>
</dbReference>
<keyword evidence="1 5" id="KW-0479">Metal-binding</keyword>
<keyword evidence="4 5" id="KW-0862">Zinc</keyword>
<dbReference type="InterPro" id="IPR036855">
    <property type="entry name" value="Znf_CCCH_sf"/>
</dbReference>
<dbReference type="PROSITE" id="PS50103">
    <property type="entry name" value="ZF_C3H1"/>
    <property type="match status" value="2"/>
</dbReference>
<dbReference type="InterPro" id="IPR000571">
    <property type="entry name" value="Znf_CCCH"/>
</dbReference>
<protein>
    <submittedName>
        <fullName evidence="8">Bifunctional Zinc finger</fullName>
    </submittedName>
</protein>
<dbReference type="EMBL" id="JALLKP010000001">
    <property type="protein sequence ID" value="KAK2198397.1"/>
    <property type="molecule type" value="Genomic_DNA"/>
</dbReference>